<gene>
    <name evidence="7" type="ORF">HNQ39_002914</name>
</gene>
<dbReference type="SUPFAM" id="SSF69304">
    <property type="entry name" value="Tricorn protease N-terminal domain"/>
    <property type="match status" value="1"/>
</dbReference>
<comment type="function">
    <text evidence="5">This enzyme catalyzes the hydrolysis of the N-terminal peptide bond of an N-acetylated peptide to generate an N-acetylated amino acid and a peptide with a free N-terminus. It preferentially cleaves off Ac-Ala, Ac-Met and Ac-Ser. Also, involved in the degradation of oxidized and glycated proteins.</text>
</comment>
<keyword evidence="2" id="KW-0007">Acetylation</keyword>
<evidence type="ECO:0000259" key="6">
    <source>
        <dbReference type="Pfam" id="PF00326"/>
    </source>
</evidence>
<dbReference type="InterPro" id="IPR001375">
    <property type="entry name" value="Peptidase_S9_cat"/>
</dbReference>
<reference evidence="7 8" key="1">
    <citation type="submission" date="2020-08" db="EMBL/GenBank/DDBJ databases">
        <title>Genomic Encyclopedia of Type Strains, Phase IV (KMG-IV): sequencing the most valuable type-strain genomes for metagenomic binning, comparative biology and taxonomic classification.</title>
        <authorList>
            <person name="Goeker M."/>
        </authorList>
    </citation>
    <scope>NUCLEOTIDE SEQUENCE [LARGE SCALE GENOMIC DNA]</scope>
    <source>
        <strain evidence="7 8">DSM 23562</strain>
    </source>
</reference>
<evidence type="ECO:0000256" key="3">
    <source>
        <dbReference type="ARBA" id="ARBA00032284"/>
    </source>
</evidence>
<keyword evidence="7" id="KW-0645">Protease</keyword>
<dbReference type="InterPro" id="IPR029058">
    <property type="entry name" value="AB_hydrolase_fold"/>
</dbReference>
<dbReference type="InterPro" id="IPR011042">
    <property type="entry name" value="6-blade_b-propeller_TolB-like"/>
</dbReference>
<dbReference type="GO" id="GO:0004252">
    <property type="term" value="F:serine-type endopeptidase activity"/>
    <property type="evidence" value="ECO:0007669"/>
    <property type="project" value="InterPro"/>
</dbReference>
<protein>
    <recommendedName>
        <fullName evidence="4">Acyl-peptide hydrolase</fullName>
    </recommendedName>
    <alternativeName>
        <fullName evidence="3">Acylaminoacyl-peptidase</fullName>
    </alternativeName>
</protein>
<evidence type="ECO:0000313" key="7">
    <source>
        <dbReference type="EMBL" id="MBB6051123.1"/>
    </source>
</evidence>
<dbReference type="GO" id="GO:0006508">
    <property type="term" value="P:proteolysis"/>
    <property type="evidence" value="ECO:0007669"/>
    <property type="project" value="InterPro"/>
</dbReference>
<evidence type="ECO:0000256" key="2">
    <source>
        <dbReference type="ARBA" id="ARBA00022990"/>
    </source>
</evidence>
<organism evidence="7 8">
    <name type="scientific">Armatimonas rosea</name>
    <dbReference type="NCBI Taxonomy" id="685828"/>
    <lineage>
        <taxon>Bacteria</taxon>
        <taxon>Bacillati</taxon>
        <taxon>Armatimonadota</taxon>
        <taxon>Armatimonadia</taxon>
        <taxon>Armatimonadales</taxon>
        <taxon>Armatimonadaceae</taxon>
        <taxon>Armatimonas</taxon>
    </lineage>
</organism>
<dbReference type="GO" id="GO:0004177">
    <property type="term" value="F:aminopeptidase activity"/>
    <property type="evidence" value="ECO:0007669"/>
    <property type="project" value="UniProtKB-KW"/>
</dbReference>
<dbReference type="PANTHER" id="PTHR42776">
    <property type="entry name" value="SERINE PEPTIDASE S9 FAMILY MEMBER"/>
    <property type="match status" value="1"/>
</dbReference>
<keyword evidence="7" id="KW-0031">Aminopeptidase</keyword>
<dbReference type="Gene3D" id="3.40.50.1820">
    <property type="entry name" value="alpha/beta hydrolase"/>
    <property type="match status" value="1"/>
</dbReference>
<dbReference type="SUPFAM" id="SSF53474">
    <property type="entry name" value="alpha/beta-Hydrolases"/>
    <property type="match status" value="1"/>
</dbReference>
<feature type="domain" description="Peptidase S9 prolyl oligopeptidase catalytic" evidence="6">
    <location>
        <begin position="406"/>
        <end position="605"/>
    </location>
</feature>
<comment type="caution">
    <text evidence="7">The sequence shown here is derived from an EMBL/GenBank/DDBJ whole genome shotgun (WGS) entry which is preliminary data.</text>
</comment>
<name>A0A7W9W701_ARMRO</name>
<proteinExistence type="predicted"/>
<dbReference type="Proteomes" id="UP000520814">
    <property type="component" value="Unassembled WGS sequence"/>
</dbReference>
<dbReference type="RefSeq" id="WP_184197348.1">
    <property type="nucleotide sequence ID" value="NZ_JACHGW010000002.1"/>
</dbReference>
<dbReference type="InterPro" id="IPR002471">
    <property type="entry name" value="Pept_S9_AS"/>
</dbReference>
<dbReference type="PANTHER" id="PTHR42776:SF27">
    <property type="entry name" value="DIPEPTIDYL PEPTIDASE FAMILY MEMBER 6"/>
    <property type="match status" value="1"/>
</dbReference>
<evidence type="ECO:0000313" key="8">
    <source>
        <dbReference type="Proteomes" id="UP000520814"/>
    </source>
</evidence>
<evidence type="ECO:0000256" key="1">
    <source>
        <dbReference type="ARBA" id="ARBA00022801"/>
    </source>
</evidence>
<dbReference type="Gene3D" id="2.120.10.30">
    <property type="entry name" value="TolB, C-terminal domain"/>
    <property type="match status" value="1"/>
</dbReference>
<dbReference type="AlphaFoldDB" id="A0A7W9W701"/>
<dbReference type="Pfam" id="PF00326">
    <property type="entry name" value="Peptidase_S9"/>
    <property type="match status" value="1"/>
</dbReference>
<accession>A0A7W9W701</accession>
<keyword evidence="1" id="KW-0378">Hydrolase</keyword>
<dbReference type="PROSITE" id="PS00708">
    <property type="entry name" value="PRO_ENDOPEP_SER"/>
    <property type="match status" value="1"/>
</dbReference>
<dbReference type="EMBL" id="JACHGW010000002">
    <property type="protein sequence ID" value="MBB6051123.1"/>
    <property type="molecule type" value="Genomic_DNA"/>
</dbReference>
<evidence type="ECO:0000256" key="5">
    <source>
        <dbReference type="ARBA" id="ARBA00045885"/>
    </source>
</evidence>
<keyword evidence="8" id="KW-1185">Reference proteome</keyword>
<evidence type="ECO:0000256" key="4">
    <source>
        <dbReference type="ARBA" id="ARBA00032596"/>
    </source>
</evidence>
<sequence>MSTASTTTENWKQIARTGSVTWPQLAAKRPERGVAFHSQRGALAWNPQTGETRRLLPEGVGSGFGLLSPDGEWFYFFKDTKGNEKGHYVRARYDGTGELESLTPDFAPYSSSLTPFPLPIVSMSASGNRIAFIFVDGDGYHLCTVEIAKDGALGAPKILHEGKPLLRGPILSADGAVCVVCTNERTGKQQYDLLVLDTQGEELARWKGWGPTSLETTAFSPIPGDYRLLCTSDDSGVKRPLLWDVALGESELLLGEGQLPGEVVPLCWSPDAKSILLCRSVDAAHELWVWKAGKLTRLEHPSGTITYFGGLGATLSNDGVASVLFSSAQQPRQLLAFSASGAGRVLLSGGEAPQGTTVRSVTFPSSDGVPVQAWLATPEGAGPFPTVIEVHGGPHGVTNQSFGMGAPYLENGYAFLSVNYRGSTTFGREFLQKIWGDVGHWELEDIIAAHAFVVSEGIADPKRVVITGGSYGGYLTLLALGKCPELWAAGVAHVAIANNALTYEDSSPLLQGIMRASFQSTPDQNPALWERSSPHTYAAAIQAPVLVVQGLNDTRCPRRQMEVYEAQLKELGKQIEVLWFDAGHGVGNTEQSIGFTEHILAFLRSNC</sequence>